<evidence type="ECO:0000256" key="6">
    <source>
        <dbReference type="ARBA" id="ARBA00022967"/>
    </source>
</evidence>
<dbReference type="GO" id="GO:0005524">
    <property type="term" value="F:ATP binding"/>
    <property type="evidence" value="ECO:0007669"/>
    <property type="project" value="UniProtKB-KW"/>
</dbReference>
<evidence type="ECO:0000256" key="1">
    <source>
        <dbReference type="ARBA" id="ARBA00005417"/>
    </source>
</evidence>
<dbReference type="PROSITE" id="PS00211">
    <property type="entry name" value="ABC_TRANSPORTER_1"/>
    <property type="match status" value="1"/>
</dbReference>
<dbReference type="EC" id="3.6.3.19" evidence="9"/>
<evidence type="ECO:0000259" key="8">
    <source>
        <dbReference type="PROSITE" id="PS50893"/>
    </source>
</evidence>
<proteinExistence type="inferred from homology"/>
<evidence type="ECO:0000256" key="4">
    <source>
        <dbReference type="ARBA" id="ARBA00022741"/>
    </source>
</evidence>
<dbReference type="PANTHER" id="PTHR43875:SF15">
    <property type="entry name" value="TREHALOSE IMPORT ATP-BINDING PROTEIN SUGC"/>
    <property type="match status" value="1"/>
</dbReference>
<dbReference type="InterPro" id="IPR012340">
    <property type="entry name" value="NA-bd_OB-fold"/>
</dbReference>
<protein>
    <submittedName>
        <fullName evidence="9">Maltose/maltodextrin import ATP-binding protein MalK</fullName>
        <ecNumber evidence="9">3.6.3.19</ecNumber>
    </submittedName>
</protein>
<dbReference type="SMART" id="SM00382">
    <property type="entry name" value="AAA"/>
    <property type="match status" value="1"/>
</dbReference>
<dbReference type="FunFam" id="3.40.50.300:FF:000042">
    <property type="entry name" value="Maltose/maltodextrin ABC transporter, ATP-binding protein"/>
    <property type="match status" value="1"/>
</dbReference>
<evidence type="ECO:0000256" key="7">
    <source>
        <dbReference type="ARBA" id="ARBA00023136"/>
    </source>
</evidence>
<dbReference type="GO" id="GO:0016887">
    <property type="term" value="F:ATP hydrolysis activity"/>
    <property type="evidence" value="ECO:0007669"/>
    <property type="project" value="InterPro"/>
</dbReference>
<keyword evidence="3" id="KW-1003">Cell membrane</keyword>
<dbReference type="GO" id="GO:0140359">
    <property type="term" value="F:ABC-type transporter activity"/>
    <property type="evidence" value="ECO:0007669"/>
    <property type="project" value="UniProtKB-ARBA"/>
</dbReference>
<keyword evidence="6" id="KW-1278">Translocase</keyword>
<name>A0A1Y5TWN2_9RHOB</name>
<dbReference type="Proteomes" id="UP000193900">
    <property type="component" value="Unassembled WGS sequence"/>
</dbReference>
<dbReference type="OrthoDB" id="9802264at2"/>
<dbReference type="Gene3D" id="2.40.50.100">
    <property type="match status" value="1"/>
</dbReference>
<dbReference type="GO" id="GO:0055052">
    <property type="term" value="C:ATP-binding cassette (ABC) transporter complex, substrate-binding subunit-containing"/>
    <property type="evidence" value="ECO:0007669"/>
    <property type="project" value="TreeGrafter"/>
</dbReference>
<keyword evidence="7" id="KW-0472">Membrane</keyword>
<dbReference type="PANTHER" id="PTHR43875">
    <property type="entry name" value="MALTODEXTRIN IMPORT ATP-BINDING PROTEIN MSMX"/>
    <property type="match status" value="1"/>
</dbReference>
<feature type="domain" description="ABC transporter" evidence="8">
    <location>
        <begin position="7"/>
        <end position="255"/>
    </location>
</feature>
<dbReference type="Pfam" id="PF08402">
    <property type="entry name" value="TOBE_2"/>
    <property type="match status" value="1"/>
</dbReference>
<keyword evidence="4" id="KW-0547">Nucleotide-binding</keyword>
<sequence>MTGKPVLSLDHATKRFGDTVAVEDVSLDLREGEFVALLGASGCGKSTTLRLLAGLDQVSAGRVLLRGADATRDTAAARNVALMFQSYALYPHLTVYQNIAMPLRLRRLSVLERLPGAAILRAPVGRKLDAIDAQVRRIAEMLRLDPLLARKPGQLSGGQQQRVALARALVRDPSAFLLDEPLSNLDTQLRADTRDEIRALHKTTGYPFLLVTHDQSDALSMADRVAVMIDGRIVQVGSPESVFKRPGSRAVAAFIGHNRMNMIPSGPAAAVHPMGARFDLGIRPEDLRITPDGALDAFVESAAYHGEESILSLRGPGDIVLRAVLRGAASVPDQGSRIHLSASPEAVHAFDIDGQRVEIA</sequence>
<keyword evidence="2" id="KW-0813">Transport</keyword>
<evidence type="ECO:0000256" key="3">
    <source>
        <dbReference type="ARBA" id="ARBA00022475"/>
    </source>
</evidence>
<dbReference type="RefSeq" id="WP_085880609.1">
    <property type="nucleotide sequence ID" value="NZ_FWFZ01000033.1"/>
</dbReference>
<evidence type="ECO:0000313" key="10">
    <source>
        <dbReference type="Proteomes" id="UP000193900"/>
    </source>
</evidence>
<dbReference type="InterPro" id="IPR003593">
    <property type="entry name" value="AAA+_ATPase"/>
</dbReference>
<evidence type="ECO:0000313" key="9">
    <source>
        <dbReference type="EMBL" id="SLN75009.1"/>
    </source>
</evidence>
<dbReference type="InterPro" id="IPR047641">
    <property type="entry name" value="ABC_transpr_MalK/UgpC-like"/>
</dbReference>
<dbReference type="AlphaFoldDB" id="A0A1Y5TWN2"/>
<accession>A0A1Y5TWN2</accession>
<organism evidence="9 10">
    <name type="scientific">Roseisalinus antarcticus</name>
    <dbReference type="NCBI Taxonomy" id="254357"/>
    <lineage>
        <taxon>Bacteria</taxon>
        <taxon>Pseudomonadati</taxon>
        <taxon>Pseudomonadota</taxon>
        <taxon>Alphaproteobacteria</taxon>
        <taxon>Rhodobacterales</taxon>
        <taxon>Roseobacteraceae</taxon>
        <taxon>Roseisalinus</taxon>
    </lineage>
</organism>
<dbReference type="EMBL" id="FWFZ01000033">
    <property type="protein sequence ID" value="SLN75009.1"/>
    <property type="molecule type" value="Genomic_DNA"/>
</dbReference>
<gene>
    <name evidence="9" type="primary">malK_10</name>
    <name evidence="9" type="ORF">ROA7023_03871</name>
</gene>
<keyword evidence="9" id="KW-0378">Hydrolase</keyword>
<dbReference type="Pfam" id="PF00005">
    <property type="entry name" value="ABC_tran"/>
    <property type="match status" value="1"/>
</dbReference>
<comment type="similarity">
    <text evidence="1">Belongs to the ABC transporter superfamily.</text>
</comment>
<reference evidence="9 10" key="1">
    <citation type="submission" date="2017-03" db="EMBL/GenBank/DDBJ databases">
        <authorList>
            <person name="Afonso C.L."/>
            <person name="Miller P.J."/>
            <person name="Scott M.A."/>
            <person name="Spackman E."/>
            <person name="Goraichik I."/>
            <person name="Dimitrov K.M."/>
            <person name="Suarez D.L."/>
            <person name="Swayne D.E."/>
        </authorList>
    </citation>
    <scope>NUCLEOTIDE SEQUENCE [LARGE SCALE GENOMIC DNA]</scope>
    <source>
        <strain evidence="9 10">CECT 7023</strain>
    </source>
</reference>
<dbReference type="SUPFAM" id="SSF50331">
    <property type="entry name" value="MOP-like"/>
    <property type="match status" value="1"/>
</dbReference>
<dbReference type="InterPro" id="IPR017871">
    <property type="entry name" value="ABC_transporter-like_CS"/>
</dbReference>
<keyword evidence="5 9" id="KW-0067">ATP-binding</keyword>
<dbReference type="Gene3D" id="3.40.50.300">
    <property type="entry name" value="P-loop containing nucleotide triphosphate hydrolases"/>
    <property type="match status" value="1"/>
</dbReference>
<dbReference type="InterPro" id="IPR008995">
    <property type="entry name" value="Mo/tungstate-bd_C_term_dom"/>
</dbReference>
<evidence type="ECO:0000256" key="2">
    <source>
        <dbReference type="ARBA" id="ARBA00022448"/>
    </source>
</evidence>
<keyword evidence="10" id="KW-1185">Reference proteome</keyword>
<dbReference type="InterPro" id="IPR003439">
    <property type="entry name" value="ABC_transporter-like_ATP-bd"/>
</dbReference>
<dbReference type="Gene3D" id="2.40.50.140">
    <property type="entry name" value="Nucleic acid-binding proteins"/>
    <property type="match status" value="1"/>
</dbReference>
<dbReference type="InterPro" id="IPR027417">
    <property type="entry name" value="P-loop_NTPase"/>
</dbReference>
<dbReference type="PROSITE" id="PS50893">
    <property type="entry name" value="ABC_TRANSPORTER_2"/>
    <property type="match status" value="1"/>
</dbReference>
<dbReference type="InterPro" id="IPR013611">
    <property type="entry name" value="Transp-assoc_OB_typ2"/>
</dbReference>
<evidence type="ECO:0000256" key="5">
    <source>
        <dbReference type="ARBA" id="ARBA00022840"/>
    </source>
</evidence>
<dbReference type="SUPFAM" id="SSF52540">
    <property type="entry name" value="P-loop containing nucleoside triphosphate hydrolases"/>
    <property type="match status" value="1"/>
</dbReference>